<evidence type="ECO:0000313" key="3">
    <source>
        <dbReference type="Proteomes" id="UP000280307"/>
    </source>
</evidence>
<dbReference type="EMBL" id="RSAS01000482">
    <property type="protein sequence ID" value="RRR70947.1"/>
    <property type="molecule type" value="Genomic_DNA"/>
</dbReference>
<feature type="compositionally biased region" description="Basic and acidic residues" evidence="1">
    <location>
        <begin position="61"/>
        <end position="70"/>
    </location>
</feature>
<protein>
    <submittedName>
        <fullName evidence="2">Uncharacterized protein</fullName>
    </submittedName>
</protein>
<dbReference type="AlphaFoldDB" id="A0A426TYA5"/>
<name>A0A426TYA5_9CHLR</name>
<feature type="region of interest" description="Disordered" evidence="1">
    <location>
        <begin position="53"/>
        <end position="74"/>
    </location>
</feature>
<evidence type="ECO:0000256" key="1">
    <source>
        <dbReference type="SAM" id="MobiDB-lite"/>
    </source>
</evidence>
<sequence length="119" mass="13022">MPKPTSWWGARSTPKPSIFKTPPCPRSPATSASAVGQGEPYFLSIRGEHKPAGYVPAPHQAGDDRTRDNDMTTGLLPGTPLWATPVFWMPEDRRAVVTGIDIGLCRVETHTVYLPLVVR</sequence>
<comment type="caution">
    <text evidence="2">The sequence shown here is derived from an EMBL/GenBank/DDBJ whole genome shotgun (WGS) entry which is preliminary data.</text>
</comment>
<accession>A0A426TYA5</accession>
<feature type="region of interest" description="Disordered" evidence="1">
    <location>
        <begin position="1"/>
        <end position="35"/>
    </location>
</feature>
<proteinExistence type="predicted"/>
<gene>
    <name evidence="2" type="ORF">EI684_12310</name>
</gene>
<evidence type="ECO:0000313" key="2">
    <source>
        <dbReference type="EMBL" id="RRR70947.1"/>
    </source>
</evidence>
<dbReference type="Proteomes" id="UP000280307">
    <property type="component" value="Unassembled WGS sequence"/>
</dbReference>
<reference evidence="2 3" key="1">
    <citation type="submission" date="2018-12" db="EMBL/GenBank/DDBJ databases">
        <title>Genome Sequence of Candidatus Viridilinea halotolerans isolated from saline sulfide-rich spring.</title>
        <authorList>
            <person name="Grouzdev D.S."/>
            <person name="Burganskaya E.I."/>
            <person name="Krutkina M.S."/>
            <person name="Sukhacheva M.V."/>
            <person name="Gorlenko V.M."/>
        </authorList>
    </citation>
    <scope>NUCLEOTIDE SEQUENCE [LARGE SCALE GENOMIC DNA]</scope>
    <source>
        <strain evidence="2">Chok-6</strain>
    </source>
</reference>
<organism evidence="2 3">
    <name type="scientific">Candidatus Viridilinea halotolerans</name>
    <dbReference type="NCBI Taxonomy" id="2491704"/>
    <lineage>
        <taxon>Bacteria</taxon>
        <taxon>Bacillati</taxon>
        <taxon>Chloroflexota</taxon>
        <taxon>Chloroflexia</taxon>
        <taxon>Chloroflexales</taxon>
        <taxon>Chloroflexineae</taxon>
        <taxon>Oscillochloridaceae</taxon>
        <taxon>Candidatus Viridilinea</taxon>
    </lineage>
</organism>